<keyword evidence="1" id="KW-0378">Hydrolase</keyword>
<feature type="domain" description="Amidohydrolase-related" evidence="2">
    <location>
        <begin position="56"/>
        <end position="425"/>
    </location>
</feature>
<dbReference type="Gene3D" id="3.20.20.140">
    <property type="entry name" value="Metal-dependent hydrolases"/>
    <property type="match status" value="1"/>
</dbReference>
<gene>
    <name evidence="3" type="ORF">SAMN05192532_102240</name>
</gene>
<dbReference type="EMBL" id="FONT01000002">
    <property type="protein sequence ID" value="SFE54166.1"/>
    <property type="molecule type" value="Genomic_DNA"/>
</dbReference>
<dbReference type="PANTHER" id="PTHR43794:SF11">
    <property type="entry name" value="AMIDOHYDROLASE-RELATED DOMAIN-CONTAINING PROTEIN"/>
    <property type="match status" value="1"/>
</dbReference>
<dbReference type="Gene3D" id="2.30.40.10">
    <property type="entry name" value="Urease, subunit C, domain 1"/>
    <property type="match status" value="1"/>
</dbReference>
<accession>A0A1I2BDJ2</accession>
<dbReference type="Pfam" id="PF01979">
    <property type="entry name" value="Amidohydro_1"/>
    <property type="match status" value="1"/>
</dbReference>
<dbReference type="InterPro" id="IPR006680">
    <property type="entry name" value="Amidohydro-rel"/>
</dbReference>
<dbReference type="InterPro" id="IPR011059">
    <property type="entry name" value="Metal-dep_hydrolase_composite"/>
</dbReference>
<evidence type="ECO:0000313" key="4">
    <source>
        <dbReference type="Proteomes" id="UP000199516"/>
    </source>
</evidence>
<evidence type="ECO:0000259" key="2">
    <source>
        <dbReference type="Pfam" id="PF01979"/>
    </source>
</evidence>
<dbReference type="SUPFAM" id="SSF51556">
    <property type="entry name" value="Metallo-dependent hydrolases"/>
    <property type="match status" value="1"/>
</dbReference>
<dbReference type="STRING" id="930128.SAMN05192532_102240"/>
<dbReference type="PANTHER" id="PTHR43794">
    <property type="entry name" value="AMINOHYDROLASE SSNA-RELATED"/>
    <property type="match status" value="1"/>
</dbReference>
<evidence type="ECO:0000313" key="3">
    <source>
        <dbReference type="EMBL" id="SFE54166.1"/>
    </source>
</evidence>
<dbReference type="InterPro" id="IPR050287">
    <property type="entry name" value="MTA/SAH_deaminase"/>
</dbReference>
<reference evidence="3 4" key="1">
    <citation type="submission" date="2016-10" db="EMBL/GenBank/DDBJ databases">
        <authorList>
            <person name="de Groot N.N."/>
        </authorList>
    </citation>
    <scope>NUCLEOTIDE SEQUENCE [LARGE SCALE GENOMIC DNA]</scope>
    <source>
        <strain evidence="3 4">DSM 23995</strain>
    </source>
</reference>
<dbReference type="OrthoDB" id="9807210at2"/>
<keyword evidence="4" id="KW-1185">Reference proteome</keyword>
<name>A0A1I2BDJ2_9BACI</name>
<dbReference type="RefSeq" id="WP_091658525.1">
    <property type="nucleotide sequence ID" value="NZ_FONT01000002.1"/>
</dbReference>
<dbReference type="GO" id="GO:0016810">
    <property type="term" value="F:hydrolase activity, acting on carbon-nitrogen (but not peptide) bonds"/>
    <property type="evidence" value="ECO:0007669"/>
    <property type="project" value="InterPro"/>
</dbReference>
<dbReference type="Proteomes" id="UP000199516">
    <property type="component" value="Unassembled WGS sequence"/>
</dbReference>
<dbReference type="AlphaFoldDB" id="A0A1I2BDJ2"/>
<dbReference type="InterPro" id="IPR032466">
    <property type="entry name" value="Metal_Hydrolase"/>
</dbReference>
<evidence type="ECO:0000256" key="1">
    <source>
        <dbReference type="ARBA" id="ARBA00022801"/>
    </source>
</evidence>
<protein>
    <submittedName>
        <fullName evidence="3">Cytosine/adenosine deaminase</fullName>
    </submittedName>
</protein>
<organism evidence="3 4">
    <name type="scientific">Alteribacillus iranensis</name>
    <dbReference type="NCBI Taxonomy" id="930128"/>
    <lineage>
        <taxon>Bacteria</taxon>
        <taxon>Bacillati</taxon>
        <taxon>Bacillota</taxon>
        <taxon>Bacilli</taxon>
        <taxon>Bacillales</taxon>
        <taxon>Bacillaceae</taxon>
        <taxon>Alteribacillus</taxon>
    </lineage>
</organism>
<sequence>MSIFIQNVKMVNDEMEIEEGSIYVENSRIEEIIPGTWQAEYPYNNAREVIRGDNMLVIPGLINAHYHSYSNLFKGTENYFPLEPWTLYTVAYGHALAEEDIKLSVQLGAIEMMKNGITSCLDHFPHISYSEAALQAYEASGMRVSFAPMMHDIPDHQFLPVELPQDILEQLNQSRAPSHREIELFYQELLRNWQDKNQKITIMAAPNAPQRCSTEMLAMCEKLSNEYGLHIHTHLLETKIQQEISEKKLSGSVDYLGRHGLVNSQLTVAHAVWLQERELELLNEANVTIVHNPHSNMILGSGRAPIGKYLRKGISVALGTDASNCGTQHNLFEIMRSTIMLDRIGELDFGKWLHASDVFKMATQYGACAMGKQEHLGQVRQGQLADLVLLDTTNATWTPENDVISQLVFNENGQSVDSVMIGGEWTVKNRKILSIDEEEIIWKVKKQRGELFAKCTSNLSFAEKQLPYYKSMYYSYSN</sequence>
<proteinExistence type="predicted"/>
<dbReference type="SUPFAM" id="SSF51338">
    <property type="entry name" value="Composite domain of metallo-dependent hydrolases"/>
    <property type="match status" value="1"/>
</dbReference>